<dbReference type="AlphaFoldDB" id="A0A292GSC9"/>
<evidence type="ECO:0000313" key="2">
    <source>
        <dbReference type="EMBL" id="BBA74560.1"/>
    </source>
</evidence>
<feature type="chain" id="PRO_5018334067" description="PsbP C-terminal domain-containing protein" evidence="1">
    <location>
        <begin position="22"/>
        <end position="195"/>
    </location>
</feature>
<organism evidence="2">
    <name type="scientific">Ochrobactrum sp. PW1</name>
    <dbReference type="NCBI Taxonomy" id="1882222"/>
    <lineage>
        <taxon>Bacteria</taxon>
        <taxon>Pseudomonadati</taxon>
        <taxon>Pseudomonadota</taxon>
        <taxon>Alphaproteobacteria</taxon>
        <taxon>Hyphomicrobiales</taxon>
        <taxon>Brucellaceae</taxon>
        <taxon>Brucella/Ochrobactrum group</taxon>
        <taxon>Ochrobactrum</taxon>
    </lineage>
</organism>
<dbReference type="EMBL" id="LC171369">
    <property type="protein sequence ID" value="BBA74560.1"/>
    <property type="molecule type" value="Genomic_DNA"/>
</dbReference>
<sequence length="195" mass="21356">MSRTALAALALLAAVSSPCLANSLIGAGPRSGIAKSRMYATPTGEWNKLSLQEGKNVEVWTLDGDALNKVTFFGGVPEGRPLLRERDKKNRPLPKVTANMLVTDIPTLLETTYRSQFAVNQMTVDTQVPAVLDGHNGIRFTYSFTKADDEVRRKGEAVGAMINGQLYLVSYEAPAIYFFDKDVERFRALAASIKL</sequence>
<proteinExistence type="predicted"/>
<name>A0A292GSC9_9HYPH</name>
<reference evidence="2" key="1">
    <citation type="submission" date="2016-07" db="EMBL/GenBank/DDBJ databases">
        <title>Genomics reveals synergistic degradation of pyrene by five bacteria in a mangrove sediment-derived bacterial consortium.</title>
        <authorList>
            <person name="Wanapaisan P."/>
            <person name="Vejarano F."/>
            <person name="Chakraborty J."/>
            <person name="Shintani M."/>
            <person name="Muangchinda C."/>
            <person name="Laothamteep N."/>
            <person name="Suzuki-Minakuchi C."/>
            <person name="Inoue K."/>
            <person name="Nojiri H."/>
            <person name="Pinyakong O."/>
        </authorList>
    </citation>
    <scope>NUCLEOTIDE SEQUENCE</scope>
    <source>
        <strain evidence="2">PW1</strain>
    </source>
</reference>
<protein>
    <recommendedName>
        <fullName evidence="3">PsbP C-terminal domain-containing protein</fullName>
    </recommendedName>
</protein>
<keyword evidence="1" id="KW-0732">Signal</keyword>
<evidence type="ECO:0000256" key="1">
    <source>
        <dbReference type="SAM" id="SignalP"/>
    </source>
</evidence>
<evidence type="ECO:0008006" key="3">
    <source>
        <dbReference type="Google" id="ProtNLM"/>
    </source>
</evidence>
<feature type="signal peptide" evidence="1">
    <location>
        <begin position="1"/>
        <end position="21"/>
    </location>
</feature>
<accession>A0A292GSC9</accession>